<feature type="transmembrane region" description="Helical" evidence="1">
    <location>
        <begin position="170"/>
        <end position="188"/>
    </location>
</feature>
<feature type="transmembrane region" description="Helical" evidence="1">
    <location>
        <begin position="5"/>
        <end position="21"/>
    </location>
</feature>
<dbReference type="PANTHER" id="PTHR23526">
    <property type="entry name" value="INTEGRAL MEMBRANE TRANSPORT PROTEIN-RELATED"/>
    <property type="match status" value="1"/>
</dbReference>
<protein>
    <recommendedName>
        <fullName evidence="3">Major facilitator superfamily (MFS) profile domain-containing protein</fullName>
    </recommendedName>
</protein>
<feature type="transmembrane region" description="Helical" evidence="1">
    <location>
        <begin position="66"/>
        <end position="87"/>
    </location>
</feature>
<dbReference type="GO" id="GO:0022857">
    <property type="term" value="F:transmembrane transporter activity"/>
    <property type="evidence" value="ECO:0007669"/>
    <property type="project" value="InterPro"/>
</dbReference>
<gene>
    <name evidence="2" type="ORF">SDC9_139599</name>
</gene>
<feature type="transmembrane region" description="Helical" evidence="1">
    <location>
        <begin position="200"/>
        <end position="222"/>
    </location>
</feature>
<feature type="transmembrane region" description="Helical" evidence="1">
    <location>
        <begin position="93"/>
        <end position="112"/>
    </location>
</feature>
<sequence length="320" mass="36444">MENGFILGQVLYGLFVVALLLSEQQALFLLIAMAIDGIQMSFFWNSYHFVLSRQSSSGRMGSNLGFLNFLLNLLAVISPALGGLIIASLGYRVLFLLGFVLILLALILAISFQPVPVRDKISWQEFLSWLKEPGFRRLAFSFWGRYANDAIITLWPLYVFLLWGSTQGVGALYSASMFLAMIIQYVAGPLLDKRDDKKPFYFSGAFLSVIWFLRVFVVRIWTVAVVDTFERLTASFHWLFFDRSWLLRGKGSQALSYFVYRQMLMAVFGIFFWLFVALLFLTFGHAWQFLFIFGAQSVLLTLLVQKHKGGSLFTPQSPVS</sequence>
<dbReference type="Pfam" id="PF07690">
    <property type="entry name" value="MFS_1"/>
    <property type="match status" value="1"/>
</dbReference>
<feature type="transmembrane region" description="Helical" evidence="1">
    <location>
        <begin position="286"/>
        <end position="304"/>
    </location>
</feature>
<organism evidence="2">
    <name type="scientific">bioreactor metagenome</name>
    <dbReference type="NCBI Taxonomy" id="1076179"/>
    <lineage>
        <taxon>unclassified sequences</taxon>
        <taxon>metagenomes</taxon>
        <taxon>ecological metagenomes</taxon>
    </lineage>
</organism>
<dbReference type="EMBL" id="VSSQ01039400">
    <property type="protein sequence ID" value="MPM92464.1"/>
    <property type="molecule type" value="Genomic_DNA"/>
</dbReference>
<dbReference type="SUPFAM" id="SSF103473">
    <property type="entry name" value="MFS general substrate transporter"/>
    <property type="match status" value="1"/>
</dbReference>
<name>A0A645DSK3_9ZZZZ</name>
<feature type="transmembrane region" description="Helical" evidence="1">
    <location>
        <begin position="27"/>
        <end position="45"/>
    </location>
</feature>
<comment type="caution">
    <text evidence="2">The sequence shown here is derived from an EMBL/GenBank/DDBJ whole genome shotgun (WGS) entry which is preliminary data.</text>
</comment>
<feature type="transmembrane region" description="Helical" evidence="1">
    <location>
        <begin position="258"/>
        <end position="280"/>
    </location>
</feature>
<dbReference type="Gene3D" id="1.20.1250.20">
    <property type="entry name" value="MFS general substrate transporter like domains"/>
    <property type="match status" value="2"/>
</dbReference>
<dbReference type="AlphaFoldDB" id="A0A645DSK3"/>
<accession>A0A645DSK3</accession>
<evidence type="ECO:0000256" key="1">
    <source>
        <dbReference type="SAM" id="Phobius"/>
    </source>
</evidence>
<reference evidence="2" key="1">
    <citation type="submission" date="2019-08" db="EMBL/GenBank/DDBJ databases">
        <authorList>
            <person name="Kucharzyk K."/>
            <person name="Murdoch R.W."/>
            <person name="Higgins S."/>
            <person name="Loffler F."/>
        </authorList>
    </citation>
    <scope>NUCLEOTIDE SEQUENCE</scope>
</reference>
<evidence type="ECO:0000313" key="2">
    <source>
        <dbReference type="EMBL" id="MPM92464.1"/>
    </source>
</evidence>
<dbReference type="InterPro" id="IPR011701">
    <property type="entry name" value="MFS"/>
</dbReference>
<proteinExistence type="predicted"/>
<dbReference type="PANTHER" id="PTHR23526:SF2">
    <property type="entry name" value="MAJOR FACILITATOR SUPERFAMILY (MFS) PROFILE DOMAIN-CONTAINING PROTEIN"/>
    <property type="match status" value="1"/>
</dbReference>
<keyword evidence="1" id="KW-0812">Transmembrane</keyword>
<keyword evidence="1" id="KW-0472">Membrane</keyword>
<dbReference type="InterPro" id="IPR052528">
    <property type="entry name" value="Sugar_transport-like"/>
</dbReference>
<feature type="transmembrane region" description="Helical" evidence="1">
    <location>
        <begin position="146"/>
        <end position="164"/>
    </location>
</feature>
<keyword evidence="1" id="KW-1133">Transmembrane helix</keyword>
<dbReference type="InterPro" id="IPR036259">
    <property type="entry name" value="MFS_trans_sf"/>
</dbReference>
<evidence type="ECO:0008006" key="3">
    <source>
        <dbReference type="Google" id="ProtNLM"/>
    </source>
</evidence>